<accession>A0AAV7XDB5</accession>
<comment type="caution">
    <text evidence="2">The sequence shown here is derived from an EMBL/GenBank/DDBJ whole genome shotgun (WGS) entry which is preliminary data.</text>
</comment>
<reference evidence="2" key="1">
    <citation type="submission" date="2022-12" db="EMBL/GenBank/DDBJ databases">
        <title>Chromosome-level genome assembly of the bean flower thrips Megalurothrips usitatus.</title>
        <authorList>
            <person name="Ma L."/>
            <person name="Liu Q."/>
            <person name="Li H."/>
            <person name="Cai W."/>
        </authorList>
    </citation>
    <scope>NUCLEOTIDE SEQUENCE</scope>
    <source>
        <strain evidence="2">Cailab_2022a</strain>
    </source>
</reference>
<dbReference type="Proteomes" id="UP001075354">
    <property type="component" value="Chromosome 11"/>
</dbReference>
<proteinExistence type="predicted"/>
<evidence type="ECO:0000256" key="1">
    <source>
        <dbReference type="SAM" id="SignalP"/>
    </source>
</evidence>
<dbReference type="EMBL" id="JAPTSV010000011">
    <property type="protein sequence ID" value="KAJ1522881.1"/>
    <property type="molecule type" value="Genomic_DNA"/>
</dbReference>
<dbReference type="AlphaFoldDB" id="A0AAV7XDB5"/>
<feature type="chain" id="PRO_5043507661" evidence="1">
    <location>
        <begin position="23"/>
        <end position="335"/>
    </location>
</feature>
<evidence type="ECO:0000313" key="2">
    <source>
        <dbReference type="EMBL" id="KAJ1522881.1"/>
    </source>
</evidence>
<protein>
    <submittedName>
        <fullName evidence="2">Uncharacterized protein</fullName>
    </submittedName>
</protein>
<name>A0AAV7XDB5_9NEOP</name>
<evidence type="ECO:0000313" key="3">
    <source>
        <dbReference type="Proteomes" id="UP001075354"/>
    </source>
</evidence>
<keyword evidence="1" id="KW-0732">Signal</keyword>
<keyword evidence="3" id="KW-1185">Reference proteome</keyword>
<feature type="signal peptide" evidence="1">
    <location>
        <begin position="1"/>
        <end position="22"/>
    </location>
</feature>
<organism evidence="2 3">
    <name type="scientific">Megalurothrips usitatus</name>
    <name type="common">bean blossom thrips</name>
    <dbReference type="NCBI Taxonomy" id="439358"/>
    <lineage>
        <taxon>Eukaryota</taxon>
        <taxon>Metazoa</taxon>
        <taxon>Ecdysozoa</taxon>
        <taxon>Arthropoda</taxon>
        <taxon>Hexapoda</taxon>
        <taxon>Insecta</taxon>
        <taxon>Pterygota</taxon>
        <taxon>Neoptera</taxon>
        <taxon>Paraneoptera</taxon>
        <taxon>Thysanoptera</taxon>
        <taxon>Terebrantia</taxon>
        <taxon>Thripoidea</taxon>
        <taxon>Thripidae</taxon>
        <taxon>Megalurothrips</taxon>
    </lineage>
</organism>
<sequence>MSPKSLVLLFVVGLCATQMVSAHREARGISDLLSTAQKKLGNLLGEVKDAAGTSVETVFNYIGVLENKALTAGTKALHQRGVKVNLTDIADLLKDNIQICIKDDEVKAEAKVLIGNVASCVTNDVETLKKLAKEMQGLWSTAKNLPAAIKDVGAQCSAHANTDVSDESALNVNVDAIVSAAADGHELAPEVTELLETASHHVSKRALWGLDRITKCVKSVFNLGKKELVAIPGEIVAVAADAYKLSRSAQAGIPACVSKKLAENSADISKLALKVGACVAAGVSEGEDLEKVLESSPSLAALRNLAQVSEKLNQLKDSAALDTLSSVGNTIKTLG</sequence>
<gene>
    <name evidence="2" type="ORF">ONE63_002023</name>
</gene>